<sequence length="56" mass="6492">MFRKGLEIRVGQFATNRTDLALLLDELPESIDLEIDEKSKQIYWTDRGIDKKVGIL</sequence>
<comment type="caution">
    <text evidence="1">The sequence shown here is derived from an EMBL/GenBank/DDBJ whole genome shotgun (WGS) entry which is preliminary data.</text>
</comment>
<accession>A0A150HNI3</accession>
<dbReference type="PATRIC" id="fig|52133.18.peg.2004"/>
<organism evidence="1 2">
    <name type="scientific">Acinetobacter venetianus</name>
    <dbReference type="NCBI Taxonomy" id="52133"/>
    <lineage>
        <taxon>Bacteria</taxon>
        <taxon>Pseudomonadati</taxon>
        <taxon>Pseudomonadota</taxon>
        <taxon>Gammaproteobacteria</taxon>
        <taxon>Moraxellales</taxon>
        <taxon>Moraxellaceae</taxon>
        <taxon>Acinetobacter</taxon>
    </lineage>
</organism>
<dbReference type="Proteomes" id="UP000075680">
    <property type="component" value="Unassembled WGS sequence"/>
</dbReference>
<reference evidence="1 2" key="1">
    <citation type="journal article" date="2016" name="Sci. Rep.">
        <title>Genomic and phenotypic characterization of the species Acinetobacter venetianus.</title>
        <authorList>
            <person name="Fondi M."/>
            <person name="Maida I."/>
            <person name="Perrin E."/>
            <person name="Orlandini V."/>
            <person name="La Torre L."/>
            <person name="Bosi E."/>
            <person name="Negroni A."/>
            <person name="Zanaroli G."/>
            <person name="Fava F."/>
            <person name="Decorosi F."/>
            <person name="Giovannetti L."/>
            <person name="Viti C."/>
            <person name="Vaneechoutte M."/>
            <person name="Dijkshoorn L."/>
            <person name="Fani R."/>
        </authorList>
    </citation>
    <scope>NUCLEOTIDE SEQUENCE [LARGE SCALE GENOMIC DNA]</scope>
    <source>
        <strain evidence="1 2">LUH5627</strain>
    </source>
</reference>
<evidence type="ECO:0000313" key="2">
    <source>
        <dbReference type="Proteomes" id="UP000075680"/>
    </source>
</evidence>
<dbReference type="RefSeq" id="WP_155722717.1">
    <property type="nucleotide sequence ID" value="NZ_JRUE01000175.1"/>
</dbReference>
<gene>
    <name evidence="1" type="ORF">AVENLUH5627_01928</name>
</gene>
<dbReference type="AlphaFoldDB" id="A0A150HNI3"/>
<evidence type="ECO:0000313" key="1">
    <source>
        <dbReference type="EMBL" id="KXZ68045.1"/>
    </source>
</evidence>
<name>A0A150HNI3_9GAMM</name>
<proteinExistence type="predicted"/>
<dbReference type="EMBL" id="JRUE01000175">
    <property type="protein sequence ID" value="KXZ68045.1"/>
    <property type="molecule type" value="Genomic_DNA"/>
</dbReference>
<protein>
    <submittedName>
        <fullName evidence="1">Uncharacterized protein</fullName>
    </submittedName>
</protein>